<keyword evidence="5 7" id="KW-1133">Transmembrane helix</keyword>
<evidence type="ECO:0000256" key="5">
    <source>
        <dbReference type="ARBA" id="ARBA00022989"/>
    </source>
</evidence>
<dbReference type="EMBL" id="BAAAZO010000005">
    <property type="protein sequence ID" value="GAA3614381.1"/>
    <property type="molecule type" value="Genomic_DNA"/>
</dbReference>
<feature type="compositionally biased region" description="Basic residues" evidence="8">
    <location>
        <begin position="32"/>
        <end position="42"/>
    </location>
</feature>
<dbReference type="PANTHER" id="PTHR30193">
    <property type="entry name" value="ABC TRANSPORTER PERMEASE PROTEIN"/>
    <property type="match status" value="1"/>
</dbReference>
<feature type="transmembrane region" description="Helical" evidence="7">
    <location>
        <begin position="240"/>
        <end position="261"/>
    </location>
</feature>
<feature type="transmembrane region" description="Helical" evidence="7">
    <location>
        <begin position="190"/>
        <end position="213"/>
    </location>
</feature>
<evidence type="ECO:0000256" key="8">
    <source>
        <dbReference type="SAM" id="MobiDB-lite"/>
    </source>
</evidence>
<keyword evidence="3" id="KW-1003">Cell membrane</keyword>
<evidence type="ECO:0000256" key="7">
    <source>
        <dbReference type="RuleBase" id="RU363032"/>
    </source>
</evidence>
<comment type="caution">
    <text evidence="10">The sequence shown here is derived from an EMBL/GenBank/DDBJ whole genome shotgun (WGS) entry which is preliminary data.</text>
</comment>
<dbReference type="Proteomes" id="UP001501074">
    <property type="component" value="Unassembled WGS sequence"/>
</dbReference>
<dbReference type="InterPro" id="IPR000515">
    <property type="entry name" value="MetI-like"/>
</dbReference>
<dbReference type="InterPro" id="IPR051393">
    <property type="entry name" value="ABC_transporter_permease"/>
</dbReference>
<name>A0ABP6ZMA7_9ACTN</name>
<keyword evidence="11" id="KW-1185">Reference proteome</keyword>
<feature type="transmembrane region" description="Helical" evidence="7">
    <location>
        <begin position="299"/>
        <end position="318"/>
    </location>
</feature>
<feature type="transmembrane region" description="Helical" evidence="7">
    <location>
        <begin position="137"/>
        <end position="158"/>
    </location>
</feature>
<protein>
    <submittedName>
        <fullName evidence="10">Sugar ABC transporter permease</fullName>
    </submittedName>
</protein>
<organism evidence="10 11">
    <name type="scientific">Kineosporia mesophila</name>
    <dbReference type="NCBI Taxonomy" id="566012"/>
    <lineage>
        <taxon>Bacteria</taxon>
        <taxon>Bacillati</taxon>
        <taxon>Actinomycetota</taxon>
        <taxon>Actinomycetes</taxon>
        <taxon>Kineosporiales</taxon>
        <taxon>Kineosporiaceae</taxon>
        <taxon>Kineosporia</taxon>
    </lineage>
</organism>
<proteinExistence type="inferred from homology"/>
<keyword evidence="6 7" id="KW-0472">Membrane</keyword>
<evidence type="ECO:0000256" key="6">
    <source>
        <dbReference type="ARBA" id="ARBA00023136"/>
    </source>
</evidence>
<feature type="domain" description="ABC transmembrane type-1" evidence="9">
    <location>
        <begin position="104"/>
        <end position="317"/>
    </location>
</feature>
<gene>
    <name evidence="10" type="ORF">GCM10022223_33270</name>
</gene>
<comment type="similarity">
    <text evidence="7">Belongs to the binding-protein-dependent transport system permease family.</text>
</comment>
<reference evidence="11" key="1">
    <citation type="journal article" date="2019" name="Int. J. Syst. Evol. Microbiol.">
        <title>The Global Catalogue of Microorganisms (GCM) 10K type strain sequencing project: providing services to taxonomists for standard genome sequencing and annotation.</title>
        <authorList>
            <consortium name="The Broad Institute Genomics Platform"/>
            <consortium name="The Broad Institute Genome Sequencing Center for Infectious Disease"/>
            <person name="Wu L."/>
            <person name="Ma J."/>
        </authorList>
    </citation>
    <scope>NUCLEOTIDE SEQUENCE [LARGE SCALE GENOMIC DNA]</scope>
    <source>
        <strain evidence="11">JCM 16902</strain>
    </source>
</reference>
<evidence type="ECO:0000259" key="9">
    <source>
        <dbReference type="PROSITE" id="PS50928"/>
    </source>
</evidence>
<dbReference type="CDD" id="cd06261">
    <property type="entry name" value="TM_PBP2"/>
    <property type="match status" value="1"/>
</dbReference>
<dbReference type="PROSITE" id="PS50928">
    <property type="entry name" value="ABC_TM1"/>
    <property type="match status" value="1"/>
</dbReference>
<feature type="transmembrane region" description="Helical" evidence="7">
    <location>
        <begin position="46"/>
        <end position="66"/>
    </location>
</feature>
<dbReference type="InterPro" id="IPR035906">
    <property type="entry name" value="MetI-like_sf"/>
</dbReference>
<feature type="compositionally biased region" description="Low complexity" evidence="8">
    <location>
        <begin position="15"/>
        <end position="27"/>
    </location>
</feature>
<dbReference type="RefSeq" id="WP_231487576.1">
    <property type="nucleotide sequence ID" value="NZ_BAAAZO010000005.1"/>
</dbReference>
<dbReference type="PANTHER" id="PTHR30193:SF37">
    <property type="entry name" value="INNER MEMBRANE ABC TRANSPORTER PERMEASE PROTEIN YCJO"/>
    <property type="match status" value="1"/>
</dbReference>
<feature type="transmembrane region" description="Helical" evidence="7">
    <location>
        <begin position="103"/>
        <end position="125"/>
    </location>
</feature>
<feature type="region of interest" description="Disordered" evidence="8">
    <location>
        <begin position="1"/>
        <end position="42"/>
    </location>
</feature>
<comment type="subcellular location">
    <subcellularLocation>
        <location evidence="1 7">Cell membrane</location>
        <topology evidence="1 7">Multi-pass membrane protein</topology>
    </subcellularLocation>
</comment>
<accession>A0ABP6ZMA7</accession>
<evidence type="ECO:0000256" key="4">
    <source>
        <dbReference type="ARBA" id="ARBA00022692"/>
    </source>
</evidence>
<evidence type="ECO:0000313" key="10">
    <source>
        <dbReference type="EMBL" id="GAA3614381.1"/>
    </source>
</evidence>
<evidence type="ECO:0000256" key="1">
    <source>
        <dbReference type="ARBA" id="ARBA00004651"/>
    </source>
</evidence>
<sequence length="327" mass="34781">MSAHVQGPDPGGVTAPVVEARPAAAGADRPRVRPPRPRKSARPRPSFWFALPALLLFVVIVIAPNLQGFAYSFTNWDGFSPAADLVGLKNFSSLFSNGNSGRAVLNTLVLTAVVTVGQNVLGLLLALGLNANIKTKYALRLVFFLPVVLTPIVCGYLWKYLLTPEGSLNSALSAIGLPGLRQDWLGNPDLVLFSVCAAIIWQGAGYSMVIYLAGLQSVSEDVLEAAAIDGAGPSRRTWSITLPLINGSIVINLLLTVLGNLKQFDTVFSMTGGGPSGASDTMATIVYKTAFQYLQYPTALAQGVILTLFVGCVGFVQYRLTQRKALV</sequence>
<dbReference type="SUPFAM" id="SSF161098">
    <property type="entry name" value="MetI-like"/>
    <property type="match status" value="1"/>
</dbReference>
<evidence type="ECO:0000313" key="11">
    <source>
        <dbReference type="Proteomes" id="UP001501074"/>
    </source>
</evidence>
<keyword evidence="2 7" id="KW-0813">Transport</keyword>
<dbReference type="Pfam" id="PF00528">
    <property type="entry name" value="BPD_transp_1"/>
    <property type="match status" value="1"/>
</dbReference>
<keyword evidence="4 7" id="KW-0812">Transmembrane</keyword>
<dbReference type="Gene3D" id="1.10.3720.10">
    <property type="entry name" value="MetI-like"/>
    <property type="match status" value="1"/>
</dbReference>
<evidence type="ECO:0000256" key="2">
    <source>
        <dbReference type="ARBA" id="ARBA00022448"/>
    </source>
</evidence>
<evidence type="ECO:0000256" key="3">
    <source>
        <dbReference type="ARBA" id="ARBA00022475"/>
    </source>
</evidence>